<keyword evidence="7 9" id="KW-0346">Stress response</keyword>
<evidence type="ECO:0000256" key="8">
    <source>
        <dbReference type="ARBA" id="ARBA00023186"/>
    </source>
</evidence>
<evidence type="ECO:0000256" key="7">
    <source>
        <dbReference type="ARBA" id="ARBA00023016"/>
    </source>
</evidence>
<name>B0AZL2_9BACT</name>
<dbReference type="SUPFAM" id="SSF100934">
    <property type="entry name" value="Heat shock protein 70kD (HSP70), C-terminal subdomain"/>
    <property type="match status" value="1"/>
</dbReference>
<feature type="region of interest" description="Disordered" evidence="12">
    <location>
        <begin position="604"/>
        <end position="655"/>
    </location>
</feature>
<evidence type="ECO:0000256" key="4">
    <source>
        <dbReference type="ARBA" id="ARBA00022553"/>
    </source>
</evidence>
<dbReference type="FunFam" id="3.90.640.10:FF:000003">
    <property type="entry name" value="Molecular chaperone DnaK"/>
    <property type="match status" value="1"/>
</dbReference>
<evidence type="ECO:0000313" key="13">
    <source>
        <dbReference type="EMBL" id="CAI91161.1"/>
    </source>
</evidence>
<sequence>MGKVIGIDLGTTNSCMCVMEGGEPSVIPNSEGARTTPSVVAFTKTGERLVGQAAKRQAVTNPHNTIFSAKRLIGRKFDEIGEEGNNLPYKVISGKNGDAWIECTIGDKKEQFAPEQIASMILSKLKADAEAFLGEKVTEAVVTVPAYFNDSQRQATKDAGAIAGLEVLRIINEPTAASLAYGLEKKGEETIAVYDLGGGTFDVSILEISDGFFEVQATNGDTHLGGDNWDSAIIDWLVEQFKQDNGIDLKQDPMALQRLKEEAEKAKIALSSSQQTDINLPFITADASGPKHLNVQLSRSKFEQLAESLFQRTIEPFKNCLKDASLKGSDIDNLVLVGGMTRTPKVIEVAGQLTGKEANKGVNPDEVVAIGAAIQGSVLKGESREILLVDVTPLTLSIETAGGVATPMIERNTSIPHKKKEIFSTAADSQPVVDIKILQGERPMARDNKVLGDFKLDGLPPAPRGVPQIEVTFDIDRNGILHVTAKDLGTGKDQKISITNSSGLNEEEIEKMRQDAEKHAEEDRKAKEGIEAKNNLDNLIYQNEKFLKEHSEKLDDDKKSTVQGLIDEGKKAIESEDLDQIKAAAEKIANDPTLQEVVQAMYAQAASEQGAPGEDAAAAQGEPNAEEEPKDASKTKDDDTIVEGDFEVVDEEKKS</sequence>
<protein>
    <recommendedName>
        <fullName evidence="3 9">Chaperone protein DnaK</fullName>
    </recommendedName>
    <alternativeName>
        <fullName evidence="9">HSP70</fullName>
    </alternativeName>
    <alternativeName>
        <fullName evidence="9">Heat shock 70 kDa protein</fullName>
    </alternativeName>
    <alternativeName>
        <fullName evidence="9">Heat shock protein 70</fullName>
    </alternativeName>
</protein>
<dbReference type="NCBIfam" id="NF001413">
    <property type="entry name" value="PRK00290.1"/>
    <property type="match status" value="1"/>
</dbReference>
<dbReference type="InterPro" id="IPR018181">
    <property type="entry name" value="Heat_shock_70_CS"/>
</dbReference>
<comment type="similarity">
    <text evidence="2 9 10">Belongs to the heat shock protein 70 family.</text>
</comment>
<dbReference type="FunFam" id="3.30.420.40:FF:000020">
    <property type="entry name" value="Chaperone protein HscA homolog"/>
    <property type="match status" value="1"/>
</dbReference>
<accession>B0AZL2</accession>
<evidence type="ECO:0000256" key="5">
    <source>
        <dbReference type="ARBA" id="ARBA00022741"/>
    </source>
</evidence>
<comment type="induction">
    <text evidence="9">By stress conditions e.g. heat shock.</text>
</comment>
<dbReference type="AlphaFoldDB" id="B0AZL2"/>
<evidence type="ECO:0000256" key="12">
    <source>
        <dbReference type="SAM" id="MobiDB-lite"/>
    </source>
</evidence>
<dbReference type="GO" id="GO:0005737">
    <property type="term" value="C:cytoplasm"/>
    <property type="evidence" value="ECO:0007669"/>
    <property type="project" value="UniProtKB-ARBA"/>
</dbReference>
<organism evidence="13">
    <name type="scientific">Candidatus Epixenosoma ejectans</name>
    <name type="common">nom. nud.</name>
    <dbReference type="NCBI Taxonomy" id="326458"/>
    <lineage>
        <taxon>Bacteria</taxon>
        <taxon>Pseudomonadati</taxon>
        <taxon>Verrucomicrobiota</taxon>
        <taxon>Opitutia</taxon>
        <taxon>Puniceicoccales</taxon>
        <taxon>Puniceicoccaceae</taxon>
        <taxon>Candidatus Epixenosoma (nom. nud.)</taxon>
    </lineage>
</organism>
<dbReference type="Pfam" id="PF00012">
    <property type="entry name" value="HSP70"/>
    <property type="match status" value="1"/>
</dbReference>
<evidence type="ECO:0000256" key="2">
    <source>
        <dbReference type="ARBA" id="ARBA00007381"/>
    </source>
</evidence>
<keyword evidence="5 9" id="KW-0547">Nucleotide-binding</keyword>
<dbReference type="Gene3D" id="3.90.640.10">
    <property type="entry name" value="Actin, Chain A, domain 4"/>
    <property type="match status" value="1"/>
</dbReference>
<gene>
    <name evidence="13" type="primary">dnak</name>
    <name evidence="9" type="synonym">dnaK</name>
    <name evidence="13" type="synonym">hsp70</name>
</gene>
<dbReference type="InterPro" id="IPR013126">
    <property type="entry name" value="Hsp_70_fam"/>
</dbReference>
<comment type="function">
    <text evidence="1 9">Acts as a chaperone.</text>
</comment>
<dbReference type="FunFam" id="3.30.420.40:FF:000004">
    <property type="entry name" value="Molecular chaperone DnaK"/>
    <property type="match status" value="1"/>
</dbReference>
<dbReference type="InterPro" id="IPR029048">
    <property type="entry name" value="HSP70_C_sf"/>
</dbReference>
<evidence type="ECO:0000256" key="9">
    <source>
        <dbReference type="HAMAP-Rule" id="MF_00332"/>
    </source>
</evidence>
<dbReference type="CDD" id="cd10234">
    <property type="entry name" value="ASKHA_NBD_HSP70_DnaK-like"/>
    <property type="match status" value="1"/>
</dbReference>
<dbReference type="InterPro" id="IPR012725">
    <property type="entry name" value="Chaperone_DnaK"/>
</dbReference>
<proteinExistence type="evidence at transcript level"/>
<dbReference type="PROSITE" id="PS00297">
    <property type="entry name" value="HSP70_1"/>
    <property type="match status" value="1"/>
</dbReference>
<dbReference type="SUPFAM" id="SSF53067">
    <property type="entry name" value="Actin-like ATPase domain"/>
    <property type="match status" value="2"/>
</dbReference>
<feature type="compositionally biased region" description="Basic and acidic residues" evidence="12">
    <location>
        <begin position="630"/>
        <end position="639"/>
    </location>
</feature>
<dbReference type="NCBIfam" id="TIGR02350">
    <property type="entry name" value="prok_dnaK"/>
    <property type="match status" value="1"/>
</dbReference>
<evidence type="ECO:0000256" key="10">
    <source>
        <dbReference type="RuleBase" id="RU003322"/>
    </source>
</evidence>
<dbReference type="SUPFAM" id="SSF100920">
    <property type="entry name" value="Heat shock protein 70kD (HSP70), peptide-binding domain"/>
    <property type="match status" value="1"/>
</dbReference>
<dbReference type="PRINTS" id="PR00301">
    <property type="entry name" value="HEATSHOCK70"/>
</dbReference>
<dbReference type="PANTHER" id="PTHR19375">
    <property type="entry name" value="HEAT SHOCK PROTEIN 70KDA"/>
    <property type="match status" value="1"/>
</dbReference>
<dbReference type="FunFam" id="2.60.34.10:FF:000014">
    <property type="entry name" value="Chaperone protein DnaK HSP70"/>
    <property type="match status" value="1"/>
</dbReference>
<feature type="modified residue" description="Phosphothreonine; by autocatalysis" evidence="9">
    <location>
        <position position="200"/>
    </location>
</feature>
<reference evidence="13" key="1">
    <citation type="submission" date="2005-04" db="EMBL/GenBank/DDBJ databases">
        <title>Comparative molecular phylogeny of free living and symbiotic Verrucomicrobia.</title>
        <authorList>
            <person name="Bauer A.P."/>
            <person name="Ludwig W."/>
            <person name="Schleifer K.H."/>
            <person name="Petroni G."/>
        </authorList>
    </citation>
    <scope>NUCLEOTIDE SEQUENCE</scope>
</reference>
<evidence type="ECO:0000256" key="3">
    <source>
        <dbReference type="ARBA" id="ARBA00014415"/>
    </source>
</evidence>
<dbReference type="EMBL" id="AJ966881">
    <property type="protein sequence ID" value="CAI91161.1"/>
    <property type="molecule type" value="Genomic_DNA"/>
</dbReference>
<dbReference type="GO" id="GO:0051082">
    <property type="term" value="F:unfolded protein binding"/>
    <property type="evidence" value="ECO:0007669"/>
    <property type="project" value="InterPro"/>
</dbReference>
<dbReference type="Gene3D" id="2.60.34.10">
    <property type="entry name" value="Substrate Binding Domain Of DNAk, Chain A, domain 1"/>
    <property type="match status" value="1"/>
</dbReference>
<evidence type="ECO:0000256" key="6">
    <source>
        <dbReference type="ARBA" id="ARBA00022840"/>
    </source>
</evidence>
<keyword evidence="4 9" id="KW-0597">Phosphoprotein</keyword>
<dbReference type="GO" id="GO:0140662">
    <property type="term" value="F:ATP-dependent protein folding chaperone"/>
    <property type="evidence" value="ECO:0007669"/>
    <property type="project" value="InterPro"/>
</dbReference>
<dbReference type="FunFam" id="3.30.30.30:FF:000003">
    <property type="entry name" value="Heat shock protein 9"/>
    <property type="match status" value="1"/>
</dbReference>
<dbReference type="FunFam" id="1.20.1270.10:FF:000001">
    <property type="entry name" value="Molecular chaperone DnaK"/>
    <property type="match status" value="1"/>
</dbReference>
<evidence type="ECO:0000256" key="11">
    <source>
        <dbReference type="SAM" id="Coils"/>
    </source>
</evidence>
<keyword evidence="6 9" id="KW-0067">ATP-binding</keyword>
<dbReference type="GO" id="GO:0005524">
    <property type="term" value="F:ATP binding"/>
    <property type="evidence" value="ECO:0007669"/>
    <property type="project" value="UniProtKB-UniRule"/>
</dbReference>
<dbReference type="Gene3D" id="3.30.420.40">
    <property type="match status" value="2"/>
</dbReference>
<dbReference type="InterPro" id="IPR029047">
    <property type="entry name" value="HSP70_peptide-bd_sf"/>
</dbReference>
<evidence type="ECO:0000256" key="1">
    <source>
        <dbReference type="ARBA" id="ARBA00002290"/>
    </source>
</evidence>
<dbReference type="HAMAP" id="MF_00332">
    <property type="entry name" value="DnaK"/>
    <property type="match status" value="1"/>
</dbReference>
<feature type="coiled-coil region" evidence="11">
    <location>
        <begin position="504"/>
        <end position="533"/>
    </location>
</feature>
<dbReference type="InterPro" id="IPR043129">
    <property type="entry name" value="ATPase_NBD"/>
</dbReference>
<feature type="compositionally biased region" description="Acidic residues" evidence="12">
    <location>
        <begin position="640"/>
        <end position="655"/>
    </location>
</feature>
<dbReference type="PROSITE" id="PS00329">
    <property type="entry name" value="HSP70_2"/>
    <property type="match status" value="1"/>
</dbReference>
<keyword evidence="8 9" id="KW-0143">Chaperone</keyword>
<keyword evidence="11" id="KW-0175">Coiled coil</keyword>
<dbReference type="Gene3D" id="1.20.1270.10">
    <property type="match status" value="1"/>
</dbReference>